<keyword evidence="3 5" id="KW-0808">Transferase</keyword>
<evidence type="ECO:0000259" key="4">
    <source>
        <dbReference type="Pfam" id="PF08241"/>
    </source>
</evidence>
<evidence type="ECO:0000256" key="2">
    <source>
        <dbReference type="ARBA" id="ARBA00022603"/>
    </source>
</evidence>
<dbReference type="Pfam" id="PF08241">
    <property type="entry name" value="Methyltransf_11"/>
    <property type="match status" value="1"/>
</dbReference>
<dbReference type="RefSeq" id="WP_377914934.1">
    <property type="nucleotide sequence ID" value="NZ_JBHRZT010000044.1"/>
</dbReference>
<dbReference type="CDD" id="cd02440">
    <property type="entry name" value="AdoMet_MTases"/>
    <property type="match status" value="1"/>
</dbReference>
<proteinExistence type="inferred from homology"/>
<evidence type="ECO:0000313" key="5">
    <source>
        <dbReference type="EMBL" id="MFC3883949.1"/>
    </source>
</evidence>
<dbReference type="GO" id="GO:0032259">
    <property type="term" value="P:methylation"/>
    <property type="evidence" value="ECO:0007669"/>
    <property type="project" value="UniProtKB-KW"/>
</dbReference>
<accession>A0ABV8B440</accession>
<dbReference type="PANTHER" id="PTHR44942:SF4">
    <property type="entry name" value="METHYLTRANSFERASE TYPE 11 DOMAIN-CONTAINING PROTEIN"/>
    <property type="match status" value="1"/>
</dbReference>
<dbReference type="Gene3D" id="3.40.50.150">
    <property type="entry name" value="Vaccinia Virus protein VP39"/>
    <property type="match status" value="1"/>
</dbReference>
<protein>
    <submittedName>
        <fullName evidence="5">Class I SAM-dependent methyltransferase</fullName>
        <ecNumber evidence="5">2.1.1.-</ecNumber>
    </submittedName>
</protein>
<evidence type="ECO:0000256" key="3">
    <source>
        <dbReference type="ARBA" id="ARBA00022679"/>
    </source>
</evidence>
<keyword evidence="2 5" id="KW-0489">Methyltransferase</keyword>
<dbReference type="PANTHER" id="PTHR44942">
    <property type="entry name" value="METHYLTRANSF_11 DOMAIN-CONTAINING PROTEIN"/>
    <property type="match status" value="1"/>
</dbReference>
<gene>
    <name evidence="5" type="ORF">ACFOU2_10810</name>
</gene>
<reference evidence="6" key="1">
    <citation type="journal article" date="2019" name="Int. J. Syst. Evol. Microbiol.">
        <title>The Global Catalogue of Microorganisms (GCM) 10K type strain sequencing project: providing services to taxonomists for standard genome sequencing and annotation.</title>
        <authorList>
            <consortium name="The Broad Institute Genomics Platform"/>
            <consortium name="The Broad Institute Genome Sequencing Center for Infectious Disease"/>
            <person name="Wu L."/>
            <person name="Ma J."/>
        </authorList>
    </citation>
    <scope>NUCLEOTIDE SEQUENCE [LARGE SCALE GENOMIC DNA]</scope>
    <source>
        <strain evidence="6">CCUG 61889</strain>
    </source>
</reference>
<dbReference type="InterPro" id="IPR051052">
    <property type="entry name" value="Diverse_substrate_MTase"/>
</dbReference>
<evidence type="ECO:0000313" key="6">
    <source>
        <dbReference type="Proteomes" id="UP001595752"/>
    </source>
</evidence>
<dbReference type="SUPFAM" id="SSF53335">
    <property type="entry name" value="S-adenosyl-L-methionine-dependent methyltransferases"/>
    <property type="match status" value="1"/>
</dbReference>
<dbReference type="GO" id="GO:0008168">
    <property type="term" value="F:methyltransferase activity"/>
    <property type="evidence" value="ECO:0007669"/>
    <property type="project" value="UniProtKB-KW"/>
</dbReference>
<dbReference type="Proteomes" id="UP001595752">
    <property type="component" value="Unassembled WGS sequence"/>
</dbReference>
<dbReference type="EC" id="2.1.1.-" evidence="5"/>
<organism evidence="5 6">
    <name type="scientific">Bacillus songklensis</name>
    <dbReference type="NCBI Taxonomy" id="1069116"/>
    <lineage>
        <taxon>Bacteria</taxon>
        <taxon>Bacillati</taxon>
        <taxon>Bacillota</taxon>
        <taxon>Bacilli</taxon>
        <taxon>Bacillales</taxon>
        <taxon>Bacillaceae</taxon>
        <taxon>Bacillus</taxon>
    </lineage>
</organism>
<dbReference type="EMBL" id="JBHRZT010000044">
    <property type="protein sequence ID" value="MFC3883949.1"/>
    <property type="molecule type" value="Genomic_DNA"/>
</dbReference>
<comment type="similarity">
    <text evidence="1">Belongs to the methyltransferase superfamily.</text>
</comment>
<feature type="domain" description="Methyltransferase type 11" evidence="4">
    <location>
        <begin position="46"/>
        <end position="141"/>
    </location>
</feature>
<keyword evidence="6" id="KW-1185">Reference proteome</keyword>
<sequence length="264" mass="30085">MSNKENVVSQFGKNAGKYVKSKGHAKGQDLTVLLEIVKENKNGHLLDIATGGGHVANTLAPLFEKVVALDLTPKMLEKAKEFIEGNGHTNVSFVQGDAESLPFHDKTFDTVSCRIAPHHFSHVERFAGEVYRVLKENGLFLLVDNVAPEIDEYDQFYNDVEKKRDPSHYRAYKKTEWISLLEQKGFRIESFSVFKKKFLFEVWCEMMALPEKDKTELNEYMISSSQDMIKFFSIDIKDNQVQSFQGEAMLLVARKERGGKLKPA</sequence>
<dbReference type="InterPro" id="IPR013216">
    <property type="entry name" value="Methyltransf_11"/>
</dbReference>
<comment type="caution">
    <text evidence="5">The sequence shown here is derived from an EMBL/GenBank/DDBJ whole genome shotgun (WGS) entry which is preliminary data.</text>
</comment>
<evidence type="ECO:0000256" key="1">
    <source>
        <dbReference type="ARBA" id="ARBA00008361"/>
    </source>
</evidence>
<dbReference type="InterPro" id="IPR029063">
    <property type="entry name" value="SAM-dependent_MTases_sf"/>
</dbReference>
<name>A0ABV8B440_9BACI</name>